<dbReference type="PaxDb" id="3880-AES87170"/>
<evidence type="ECO:0000256" key="2">
    <source>
        <dbReference type="ARBA" id="ARBA00022737"/>
    </source>
</evidence>
<dbReference type="Proteomes" id="UP000265566">
    <property type="component" value="Chromosome 4"/>
</dbReference>
<dbReference type="STRING" id="3880.G7JU36"/>
<dbReference type="PANTHER" id="PTHR46122">
    <property type="entry name" value="GALACTOSE OXIDASE/KELCH REPEAT PROTEIN-RELATED"/>
    <property type="match status" value="1"/>
</dbReference>
<organism evidence="4 7">
    <name type="scientific">Medicago truncatula</name>
    <name type="common">Barrel medic</name>
    <name type="synonym">Medicago tribuloides</name>
    <dbReference type="NCBI Taxonomy" id="3880"/>
    <lineage>
        <taxon>Eukaryota</taxon>
        <taxon>Viridiplantae</taxon>
        <taxon>Streptophyta</taxon>
        <taxon>Embryophyta</taxon>
        <taxon>Tracheophyta</taxon>
        <taxon>Spermatophyta</taxon>
        <taxon>Magnoliopsida</taxon>
        <taxon>eudicotyledons</taxon>
        <taxon>Gunneridae</taxon>
        <taxon>Pentapetalae</taxon>
        <taxon>rosids</taxon>
        <taxon>fabids</taxon>
        <taxon>Fabales</taxon>
        <taxon>Fabaceae</taxon>
        <taxon>Papilionoideae</taxon>
        <taxon>50 kb inversion clade</taxon>
        <taxon>NPAAA clade</taxon>
        <taxon>Hologalegina</taxon>
        <taxon>IRL clade</taxon>
        <taxon>Trifolieae</taxon>
        <taxon>Medicago</taxon>
    </lineage>
</organism>
<dbReference type="SMART" id="SM00612">
    <property type="entry name" value="Kelch"/>
    <property type="match status" value="2"/>
</dbReference>
<reference evidence="4 7" key="1">
    <citation type="journal article" date="2011" name="Nature">
        <title>The Medicago genome provides insight into the evolution of rhizobial symbioses.</title>
        <authorList>
            <person name="Young N.D."/>
            <person name="Debelle F."/>
            <person name="Oldroyd G.E."/>
            <person name="Geurts R."/>
            <person name="Cannon S.B."/>
            <person name="Udvardi M.K."/>
            <person name="Benedito V.A."/>
            <person name="Mayer K.F."/>
            <person name="Gouzy J."/>
            <person name="Schoof H."/>
            <person name="Van de Peer Y."/>
            <person name="Proost S."/>
            <person name="Cook D.R."/>
            <person name="Meyers B.C."/>
            <person name="Spannagl M."/>
            <person name="Cheung F."/>
            <person name="De Mita S."/>
            <person name="Krishnakumar V."/>
            <person name="Gundlach H."/>
            <person name="Zhou S."/>
            <person name="Mudge J."/>
            <person name="Bharti A.K."/>
            <person name="Murray J.D."/>
            <person name="Naoumkina M.A."/>
            <person name="Rosen B."/>
            <person name="Silverstein K.A."/>
            <person name="Tang H."/>
            <person name="Rombauts S."/>
            <person name="Zhao P.X."/>
            <person name="Zhou P."/>
            <person name="Barbe V."/>
            <person name="Bardou P."/>
            <person name="Bechner M."/>
            <person name="Bellec A."/>
            <person name="Berger A."/>
            <person name="Berges H."/>
            <person name="Bidwell S."/>
            <person name="Bisseling T."/>
            <person name="Choisne N."/>
            <person name="Couloux A."/>
            <person name="Denny R."/>
            <person name="Deshpande S."/>
            <person name="Dai X."/>
            <person name="Doyle J.J."/>
            <person name="Dudez A.M."/>
            <person name="Farmer A.D."/>
            <person name="Fouteau S."/>
            <person name="Franken C."/>
            <person name="Gibelin C."/>
            <person name="Gish J."/>
            <person name="Goldstein S."/>
            <person name="Gonzalez A.J."/>
            <person name="Green P.J."/>
            <person name="Hallab A."/>
            <person name="Hartog M."/>
            <person name="Hua A."/>
            <person name="Humphray S.J."/>
            <person name="Jeong D.H."/>
            <person name="Jing Y."/>
            <person name="Jocker A."/>
            <person name="Kenton S.M."/>
            <person name="Kim D.J."/>
            <person name="Klee K."/>
            <person name="Lai H."/>
            <person name="Lang C."/>
            <person name="Lin S."/>
            <person name="Macmil S.L."/>
            <person name="Magdelenat G."/>
            <person name="Matthews L."/>
            <person name="McCorrison J."/>
            <person name="Monaghan E.L."/>
            <person name="Mun J.H."/>
            <person name="Najar F.Z."/>
            <person name="Nicholson C."/>
            <person name="Noirot C."/>
            <person name="O'Bleness M."/>
            <person name="Paule C.R."/>
            <person name="Poulain J."/>
            <person name="Prion F."/>
            <person name="Qin B."/>
            <person name="Qu C."/>
            <person name="Retzel E.F."/>
            <person name="Riddle C."/>
            <person name="Sallet E."/>
            <person name="Samain S."/>
            <person name="Samson N."/>
            <person name="Sanders I."/>
            <person name="Saurat O."/>
            <person name="Scarpelli C."/>
            <person name="Schiex T."/>
            <person name="Segurens B."/>
            <person name="Severin A.J."/>
            <person name="Sherrier D.J."/>
            <person name="Shi R."/>
            <person name="Sims S."/>
            <person name="Singer S.R."/>
            <person name="Sinharoy S."/>
            <person name="Sterck L."/>
            <person name="Viollet A."/>
            <person name="Wang B.B."/>
            <person name="Wang K."/>
            <person name="Wang M."/>
            <person name="Wang X."/>
            <person name="Warfsmann J."/>
            <person name="Weissenbach J."/>
            <person name="White D.D."/>
            <person name="White J.D."/>
            <person name="Wiley G.B."/>
            <person name="Wincker P."/>
            <person name="Xing Y."/>
            <person name="Yang L."/>
            <person name="Yao Z."/>
            <person name="Ying F."/>
            <person name="Zhai J."/>
            <person name="Zhou L."/>
            <person name="Zuber A."/>
            <person name="Denarie J."/>
            <person name="Dixon R.A."/>
            <person name="May G.D."/>
            <person name="Schwartz D.C."/>
            <person name="Rogers J."/>
            <person name="Quetier F."/>
            <person name="Town C.D."/>
            <person name="Roe B.A."/>
        </authorList>
    </citation>
    <scope>NUCLEOTIDE SEQUENCE [LARGE SCALE GENOMIC DNA]</scope>
    <source>
        <strain evidence="4">A17</strain>
        <strain evidence="6 7">cv. Jemalong A17</strain>
    </source>
</reference>
<evidence type="ECO:0000256" key="3">
    <source>
        <dbReference type="SAM" id="MobiDB-lite"/>
    </source>
</evidence>
<dbReference type="InterPro" id="IPR006652">
    <property type="entry name" value="Kelch_1"/>
</dbReference>
<dbReference type="EnsemblPlants" id="AES87170">
    <property type="protein sequence ID" value="AES87170"/>
    <property type="gene ID" value="MTR_4g022400"/>
</dbReference>
<dbReference type="GO" id="GO:0005634">
    <property type="term" value="C:nucleus"/>
    <property type="evidence" value="ECO:0000318"/>
    <property type="project" value="GO_Central"/>
</dbReference>
<dbReference type="EMBL" id="PSQE01000004">
    <property type="protein sequence ID" value="RHN59152.1"/>
    <property type="molecule type" value="Genomic_DNA"/>
</dbReference>
<dbReference type="EMBL" id="CM001220">
    <property type="protein sequence ID" value="AES87170.1"/>
    <property type="molecule type" value="Genomic_DNA"/>
</dbReference>
<reference evidence="4 7" key="2">
    <citation type="journal article" date="2014" name="BMC Genomics">
        <title>An improved genome release (version Mt4.0) for the model legume Medicago truncatula.</title>
        <authorList>
            <person name="Tang H."/>
            <person name="Krishnakumar V."/>
            <person name="Bidwell S."/>
            <person name="Rosen B."/>
            <person name="Chan A."/>
            <person name="Zhou S."/>
            <person name="Gentzbittel L."/>
            <person name="Childs K.L."/>
            <person name="Yandell M."/>
            <person name="Gundlach H."/>
            <person name="Mayer K.F."/>
            <person name="Schwartz D.C."/>
            <person name="Town C.D."/>
        </authorList>
    </citation>
    <scope>GENOME REANNOTATION</scope>
    <source>
        <strain evidence="6 7">cv. Jemalong A17</strain>
    </source>
</reference>
<gene>
    <name evidence="6" type="primary">11419273</name>
    <name evidence="4" type="ordered locus">MTR_4g022400</name>
    <name evidence="5" type="ORF">MtrunA17_Chr4g0010161</name>
</gene>
<dbReference type="InterPro" id="IPR015915">
    <property type="entry name" value="Kelch-typ_b-propeller"/>
</dbReference>
<dbReference type="KEGG" id="mtr:11419273"/>
<evidence type="ECO:0000313" key="6">
    <source>
        <dbReference type="EnsemblPlants" id="AES87170"/>
    </source>
</evidence>
<sequence>MDLSSNKHQPNGEEKKYMKRKLVKQAECPKEEKTNKEAEEQEFAIFSHSKDDRDCKRQEDMTHDSSLLFQHLGRDISIHCLLQLSRSDYGLISALNKNFRSLIRSGELHQLRRKLGIEEHWVYFSCDLLKWEAFDPSRGRFIQLPKIPCDKVFMLCDKESLAVGTELLVFGRELMGPTIHKYDYLSNTWSIGKMLNTPRCSFGSSSLGEIAILAGGCDPCGNILSSAEIYNSDTGKWETLPNMNKARKMCSGVFMDEKFYVLGGIGADKTTPLTCGEEFDIKRKEWREIPNMFPMPTGVLEAPPSYGPPPLIAVVKNVLYNADYATKEVKKYDKNNNSWVTIGRFPEQATSMKGWGLAFRACGDMLIFLGGPILHCRGMLEINAWVPNERAIQWNQLARKKIGSFVYSCTVMGC</sequence>
<accession>G7JU36</accession>
<evidence type="ECO:0000313" key="5">
    <source>
        <dbReference type="EMBL" id="RHN59152.1"/>
    </source>
</evidence>
<feature type="region of interest" description="Disordered" evidence="3">
    <location>
        <begin position="1"/>
        <end position="42"/>
    </location>
</feature>
<dbReference type="AlphaFoldDB" id="G7JU36"/>
<reference evidence="5" key="4">
    <citation type="journal article" date="2018" name="Nat. Plants">
        <title>Whole-genome landscape of Medicago truncatula symbiotic genes.</title>
        <authorList>
            <person name="Pecrix Y."/>
            <person name="Gamas P."/>
            <person name="Carrere S."/>
        </authorList>
    </citation>
    <scope>NUCLEOTIDE SEQUENCE</scope>
    <source>
        <tissue evidence="5">Leaves</tissue>
    </source>
</reference>
<dbReference type="eggNOG" id="KOG1072">
    <property type="taxonomic scope" value="Eukaryota"/>
</dbReference>
<feature type="compositionally biased region" description="Basic and acidic residues" evidence="3">
    <location>
        <begin position="27"/>
        <end position="38"/>
    </location>
</feature>
<dbReference type="OrthoDB" id="1356799at2759"/>
<dbReference type="OMA" id="WPYMYPQ"/>
<proteinExistence type="predicted"/>
<dbReference type="InterPro" id="IPR052439">
    <property type="entry name" value="F-box/Kelch-repeat"/>
</dbReference>
<dbReference type="Pfam" id="PF01344">
    <property type="entry name" value="Kelch_1"/>
    <property type="match status" value="2"/>
</dbReference>
<keyword evidence="7" id="KW-1185">Reference proteome</keyword>
<dbReference type="HOGENOM" id="CLU_028510_0_0_1"/>
<dbReference type="SUPFAM" id="SSF117281">
    <property type="entry name" value="Kelch motif"/>
    <property type="match status" value="1"/>
</dbReference>
<evidence type="ECO:0000256" key="1">
    <source>
        <dbReference type="ARBA" id="ARBA00022441"/>
    </source>
</evidence>
<protein>
    <submittedName>
        <fullName evidence="4">Galactose oxidase/kelch repeat protein</fullName>
    </submittedName>
    <submittedName>
        <fullName evidence="5">Putative galactose oxidase, beta-propeller</fullName>
    </submittedName>
</protein>
<name>G7JU36_MEDTR</name>
<keyword evidence="2" id="KW-0677">Repeat</keyword>
<reference evidence="6" key="3">
    <citation type="submission" date="2015-04" db="UniProtKB">
        <authorList>
            <consortium name="EnsemblPlants"/>
        </authorList>
    </citation>
    <scope>IDENTIFICATION</scope>
    <source>
        <strain evidence="6">cv. Jemalong A17</strain>
    </source>
</reference>
<dbReference type="Gene3D" id="2.120.10.80">
    <property type="entry name" value="Kelch-type beta propeller"/>
    <property type="match status" value="1"/>
</dbReference>
<evidence type="ECO:0000313" key="7">
    <source>
        <dbReference type="Proteomes" id="UP000002051"/>
    </source>
</evidence>
<dbReference type="Proteomes" id="UP000002051">
    <property type="component" value="Chromosome 4"/>
</dbReference>
<dbReference type="Gramene" id="rna21143">
    <property type="protein sequence ID" value="RHN59152.1"/>
    <property type="gene ID" value="gene21143"/>
</dbReference>
<keyword evidence="1" id="KW-0880">Kelch repeat</keyword>
<dbReference type="PANTHER" id="PTHR46122:SF9">
    <property type="entry name" value="F-BOX_KELCH-REPEAT PROTEIN"/>
    <property type="match status" value="1"/>
</dbReference>
<dbReference type="FunFam" id="2.120.10.80:FF:000007">
    <property type="entry name" value="F-box/kelch-repeat protein SKIP11"/>
    <property type="match status" value="1"/>
</dbReference>
<evidence type="ECO:0000313" key="4">
    <source>
        <dbReference type="EMBL" id="AES87170.1"/>
    </source>
</evidence>